<name>A0AAV5DWI1_ELECO</name>
<dbReference type="AlphaFoldDB" id="A0AAV5DWI1"/>
<comment type="caution">
    <text evidence="2">The sequence shown here is derived from an EMBL/GenBank/DDBJ whole genome shotgun (WGS) entry which is preliminary data.</text>
</comment>
<evidence type="ECO:0000313" key="2">
    <source>
        <dbReference type="EMBL" id="GJN14576.1"/>
    </source>
</evidence>
<dbReference type="EMBL" id="BQKI01000071">
    <property type="protein sequence ID" value="GJN14576.1"/>
    <property type="molecule type" value="Genomic_DNA"/>
</dbReference>
<proteinExistence type="predicted"/>
<evidence type="ECO:0000313" key="3">
    <source>
        <dbReference type="Proteomes" id="UP001054889"/>
    </source>
</evidence>
<gene>
    <name evidence="2" type="primary">gb01420</name>
    <name evidence="2" type="ORF">PR202_gb01420</name>
</gene>
<dbReference type="PANTHER" id="PTHR33356:SF12">
    <property type="entry name" value="ATAXIN-2 C-TERMINAL DOMAIN-CONTAINING PROTEIN"/>
    <property type="match status" value="1"/>
</dbReference>
<dbReference type="Proteomes" id="UP001054889">
    <property type="component" value="Unassembled WGS sequence"/>
</dbReference>
<accession>A0AAV5DWI1</accession>
<evidence type="ECO:0000256" key="1">
    <source>
        <dbReference type="SAM" id="MobiDB-lite"/>
    </source>
</evidence>
<dbReference type="PANTHER" id="PTHR33356">
    <property type="entry name" value="TIP41-LIKE PROTEIN"/>
    <property type="match status" value="1"/>
</dbReference>
<feature type="region of interest" description="Disordered" evidence="1">
    <location>
        <begin position="54"/>
        <end position="111"/>
    </location>
</feature>
<reference evidence="2" key="2">
    <citation type="submission" date="2021-12" db="EMBL/GenBank/DDBJ databases">
        <title>Resequencing data analysis of finger millet.</title>
        <authorList>
            <person name="Hatakeyama M."/>
            <person name="Aluri S."/>
            <person name="Balachadran M.T."/>
            <person name="Sivarajan S.R."/>
            <person name="Poveda L."/>
            <person name="Shimizu-Inatsugi R."/>
            <person name="Schlapbach R."/>
            <person name="Sreeman S.M."/>
            <person name="Shimizu K.K."/>
        </authorList>
    </citation>
    <scope>NUCLEOTIDE SEQUENCE</scope>
</reference>
<organism evidence="2 3">
    <name type="scientific">Eleusine coracana subsp. coracana</name>
    <dbReference type="NCBI Taxonomy" id="191504"/>
    <lineage>
        <taxon>Eukaryota</taxon>
        <taxon>Viridiplantae</taxon>
        <taxon>Streptophyta</taxon>
        <taxon>Embryophyta</taxon>
        <taxon>Tracheophyta</taxon>
        <taxon>Spermatophyta</taxon>
        <taxon>Magnoliopsida</taxon>
        <taxon>Liliopsida</taxon>
        <taxon>Poales</taxon>
        <taxon>Poaceae</taxon>
        <taxon>PACMAD clade</taxon>
        <taxon>Chloridoideae</taxon>
        <taxon>Cynodonteae</taxon>
        <taxon>Eleusininae</taxon>
        <taxon>Eleusine</taxon>
    </lineage>
</organism>
<feature type="compositionally biased region" description="Basic and acidic residues" evidence="1">
    <location>
        <begin position="59"/>
        <end position="70"/>
    </location>
</feature>
<keyword evidence="3" id="KW-1185">Reference proteome</keyword>
<protein>
    <submittedName>
        <fullName evidence="2">Uncharacterized protein</fullName>
    </submittedName>
</protein>
<feature type="compositionally biased region" description="Polar residues" evidence="1">
    <location>
        <begin position="86"/>
        <end position="100"/>
    </location>
</feature>
<sequence>MTTTEWSDSGEEFSLPDEFLDDDFFSEEEKAAVAARSESDEEDSLASLSRRLASILGDNGDRKSDAKEEVTVGSPQSTLCGLPKSGQETPNDGASKGNSPPSSPLEQRPTDPWDLYEAAVEVARMRAGANPTGIPVPTNTFGFNAHGGFVSPALNLNLDDLGAHPCYPGGFVLDHDALISRSNAMLANQKRRAATVAPEPSLAICPSS</sequence>
<reference evidence="2" key="1">
    <citation type="journal article" date="2018" name="DNA Res.">
        <title>Multiple hybrid de novo genome assembly of finger millet, an orphan allotetraploid crop.</title>
        <authorList>
            <person name="Hatakeyama M."/>
            <person name="Aluri S."/>
            <person name="Balachadran M.T."/>
            <person name="Sivarajan S.R."/>
            <person name="Patrignani A."/>
            <person name="Gruter S."/>
            <person name="Poveda L."/>
            <person name="Shimizu-Inatsugi R."/>
            <person name="Baeten J."/>
            <person name="Francoijs K.J."/>
            <person name="Nataraja K.N."/>
            <person name="Reddy Y.A.N."/>
            <person name="Phadnis S."/>
            <person name="Ravikumar R.L."/>
            <person name="Schlapbach R."/>
            <person name="Sreeman S.M."/>
            <person name="Shimizu K.K."/>
        </authorList>
    </citation>
    <scope>NUCLEOTIDE SEQUENCE</scope>
</reference>